<accession>A0A3M2KWH4</accession>
<sequence>MRRSLPPVASRVSDTLIARGHHGVIITQPMPAHSAAETAHALGVDIGAVTEARVYLLDDDPILLLLAGGHRVDLGRTGIRLEGRLTAASEELARQVTGQPADGTAPVGHPTNLPTYIDNALSRHRELWACGGHPNTLFRTSFSELVRITAGLAIDVD</sequence>
<protein>
    <submittedName>
        <fullName evidence="2">YbaK/EbsC family protein</fullName>
    </submittedName>
</protein>
<dbReference type="RefSeq" id="WP_122190923.1">
    <property type="nucleotide sequence ID" value="NZ_RFFH01000015.1"/>
</dbReference>
<keyword evidence="3" id="KW-1185">Reference proteome</keyword>
<reference evidence="2 3" key="1">
    <citation type="submission" date="2018-10" db="EMBL/GenBank/DDBJ databases">
        <title>Isolation from cow dung.</title>
        <authorList>
            <person name="Ling L."/>
        </authorList>
    </citation>
    <scope>NUCLEOTIDE SEQUENCE [LARGE SCALE GENOMIC DNA]</scope>
    <source>
        <strain evidence="2 3">NEAU-LL90</strain>
    </source>
</reference>
<feature type="domain" description="YbaK/aminoacyl-tRNA synthetase-associated" evidence="1">
    <location>
        <begin position="31"/>
        <end position="147"/>
    </location>
</feature>
<dbReference type="Proteomes" id="UP000279275">
    <property type="component" value="Unassembled WGS sequence"/>
</dbReference>
<organism evidence="2 3">
    <name type="scientific">Nocardia stercoris</name>
    <dbReference type="NCBI Taxonomy" id="2483361"/>
    <lineage>
        <taxon>Bacteria</taxon>
        <taxon>Bacillati</taxon>
        <taxon>Actinomycetota</taxon>
        <taxon>Actinomycetes</taxon>
        <taxon>Mycobacteriales</taxon>
        <taxon>Nocardiaceae</taxon>
        <taxon>Nocardia</taxon>
    </lineage>
</organism>
<dbReference type="EMBL" id="RFFH01000015">
    <property type="protein sequence ID" value="RMI29364.1"/>
    <property type="molecule type" value="Genomic_DNA"/>
</dbReference>
<dbReference type="Gene3D" id="3.90.960.10">
    <property type="entry name" value="YbaK/aminoacyl-tRNA synthetase-associated domain"/>
    <property type="match status" value="1"/>
</dbReference>
<dbReference type="InterPro" id="IPR036754">
    <property type="entry name" value="YbaK/aa-tRNA-synt-asso_dom_sf"/>
</dbReference>
<dbReference type="Pfam" id="PF04073">
    <property type="entry name" value="tRNA_edit"/>
    <property type="match status" value="1"/>
</dbReference>
<gene>
    <name evidence="2" type="ORF">EBN03_26470</name>
</gene>
<name>A0A3M2KWH4_9NOCA</name>
<dbReference type="AlphaFoldDB" id="A0A3M2KWH4"/>
<evidence type="ECO:0000313" key="3">
    <source>
        <dbReference type="Proteomes" id="UP000279275"/>
    </source>
</evidence>
<proteinExistence type="predicted"/>
<dbReference type="SUPFAM" id="SSF55826">
    <property type="entry name" value="YbaK/ProRS associated domain"/>
    <property type="match status" value="1"/>
</dbReference>
<evidence type="ECO:0000259" key="1">
    <source>
        <dbReference type="Pfam" id="PF04073"/>
    </source>
</evidence>
<dbReference type="OrthoDB" id="8536235at2"/>
<dbReference type="GO" id="GO:0002161">
    <property type="term" value="F:aminoacyl-tRNA deacylase activity"/>
    <property type="evidence" value="ECO:0007669"/>
    <property type="project" value="InterPro"/>
</dbReference>
<dbReference type="InterPro" id="IPR007214">
    <property type="entry name" value="YbaK/aa-tRNA-synth-assoc-dom"/>
</dbReference>
<comment type="caution">
    <text evidence="2">The sequence shown here is derived from an EMBL/GenBank/DDBJ whole genome shotgun (WGS) entry which is preliminary data.</text>
</comment>
<evidence type="ECO:0000313" key="2">
    <source>
        <dbReference type="EMBL" id="RMI29364.1"/>
    </source>
</evidence>